<name>A0A845FAH6_9BACI</name>
<dbReference type="SUPFAM" id="SSF53756">
    <property type="entry name" value="UDP-Glycosyltransferase/glycogen phosphorylase"/>
    <property type="match status" value="1"/>
</dbReference>
<dbReference type="GO" id="GO:0000271">
    <property type="term" value="P:polysaccharide biosynthetic process"/>
    <property type="evidence" value="ECO:0007669"/>
    <property type="project" value="InterPro"/>
</dbReference>
<accession>A0A845FAH6</accession>
<comment type="caution">
    <text evidence="1">The sequence shown here is derived from an EMBL/GenBank/DDBJ whole genome shotgun (WGS) entry which is preliminary data.</text>
</comment>
<reference evidence="1 2" key="1">
    <citation type="submission" date="2019-11" db="EMBL/GenBank/DDBJ databases">
        <title>Genome sequences of 17 halophilic strains isolated from different environments.</title>
        <authorList>
            <person name="Furrow R.E."/>
        </authorList>
    </citation>
    <scope>NUCLEOTIDE SEQUENCE [LARGE SCALE GENOMIC DNA]</scope>
    <source>
        <strain evidence="1 2">SL-4</strain>
    </source>
</reference>
<dbReference type="InterPro" id="IPR043148">
    <property type="entry name" value="TagF_C"/>
</dbReference>
<gene>
    <name evidence="1" type="ORF">GLW00_10580</name>
</gene>
<sequence>MMNTFERNFWSLYVDFLEAFSEVKYKGISIPYLCHFRSLFTNHHELKQNLSSESFSQQLYQTVQDKKLFQQRFTEFKKMHTNNKVKRKANGKVALYNAANLLRFPIEITKKHFKPEHSFVIRDIRGKTTSPRPITAEGLPAYFLIDYDESIDHHVELIQKQVAGIIEKHKKHPLFGHPTFKEAFNAQVERIAHRIIESTNMIKKLPISCIVFSSTHYYQSRTLAIVAARHNIPTICMQHGIVGSENGYMPKIADVDAVYGHFEVDWFKSIGVADDGVKVIGHPRFDLINKEATITKETLTKKLGLDPKKKNILLIVRGNAYIKHWRKLLDEWDGHDQYNVIIKDFPAQTPHPLTENYDFAVSSKGYHLYTLLPHVDVVVAYLSTVGLEAMIAGKPVFLLSIPAPTYSGYYDRLGQMVQKEPVGLANLVNRYFVSEKFRAKESSKRKKFLAYAYPNVKSSGQRLIELIAEMTKGQGKA</sequence>
<dbReference type="Proteomes" id="UP000450457">
    <property type="component" value="Unassembled WGS sequence"/>
</dbReference>
<protein>
    <recommendedName>
        <fullName evidence="3">Lipid-A-disaccharide synthase</fullName>
    </recommendedName>
</protein>
<dbReference type="Gene3D" id="3.40.50.12580">
    <property type="match status" value="1"/>
</dbReference>
<organism evidence="1 2">
    <name type="scientific">Halobacillus litoralis</name>
    <dbReference type="NCBI Taxonomy" id="45668"/>
    <lineage>
        <taxon>Bacteria</taxon>
        <taxon>Bacillati</taxon>
        <taxon>Bacillota</taxon>
        <taxon>Bacilli</taxon>
        <taxon>Bacillales</taxon>
        <taxon>Bacillaceae</taxon>
        <taxon>Halobacillus</taxon>
    </lineage>
</organism>
<dbReference type="EMBL" id="WMFA01000003">
    <property type="protein sequence ID" value="MYL71303.1"/>
    <property type="molecule type" value="Genomic_DNA"/>
</dbReference>
<proteinExistence type="predicted"/>
<evidence type="ECO:0008006" key="3">
    <source>
        <dbReference type="Google" id="ProtNLM"/>
    </source>
</evidence>
<dbReference type="GO" id="GO:0015774">
    <property type="term" value="P:polysaccharide transport"/>
    <property type="evidence" value="ECO:0007669"/>
    <property type="project" value="InterPro"/>
</dbReference>
<dbReference type="AlphaFoldDB" id="A0A845FAH6"/>
<evidence type="ECO:0000313" key="2">
    <source>
        <dbReference type="Proteomes" id="UP000450457"/>
    </source>
</evidence>
<dbReference type="Pfam" id="PF05159">
    <property type="entry name" value="Capsule_synth"/>
    <property type="match status" value="1"/>
</dbReference>
<evidence type="ECO:0000313" key="1">
    <source>
        <dbReference type="EMBL" id="MYL71303.1"/>
    </source>
</evidence>
<dbReference type="InterPro" id="IPR007833">
    <property type="entry name" value="Capsule_polysaccharide_synth"/>
</dbReference>